<dbReference type="EMBL" id="ML119106">
    <property type="protein sequence ID" value="RPB17401.1"/>
    <property type="molecule type" value="Genomic_DNA"/>
</dbReference>
<evidence type="ECO:0000256" key="1">
    <source>
        <dbReference type="SAM" id="MobiDB-lite"/>
    </source>
</evidence>
<protein>
    <submittedName>
        <fullName evidence="2">Uncharacterized protein</fullName>
    </submittedName>
</protein>
<organism evidence="2 3">
    <name type="scientific">Morchella conica CCBAS932</name>
    <dbReference type="NCBI Taxonomy" id="1392247"/>
    <lineage>
        <taxon>Eukaryota</taxon>
        <taxon>Fungi</taxon>
        <taxon>Dikarya</taxon>
        <taxon>Ascomycota</taxon>
        <taxon>Pezizomycotina</taxon>
        <taxon>Pezizomycetes</taxon>
        <taxon>Pezizales</taxon>
        <taxon>Morchellaceae</taxon>
        <taxon>Morchella</taxon>
    </lineage>
</organism>
<accession>A0A3N4L9S6</accession>
<name>A0A3N4L9S6_9PEZI</name>
<dbReference type="OrthoDB" id="10424717at2759"/>
<dbReference type="Proteomes" id="UP000277580">
    <property type="component" value="Unassembled WGS sequence"/>
</dbReference>
<feature type="region of interest" description="Disordered" evidence="1">
    <location>
        <begin position="1"/>
        <end position="28"/>
    </location>
</feature>
<keyword evidence="3" id="KW-1185">Reference proteome</keyword>
<dbReference type="AlphaFoldDB" id="A0A3N4L9S6"/>
<dbReference type="InParanoid" id="A0A3N4L9S6"/>
<evidence type="ECO:0000313" key="3">
    <source>
        <dbReference type="Proteomes" id="UP000277580"/>
    </source>
</evidence>
<evidence type="ECO:0000313" key="2">
    <source>
        <dbReference type="EMBL" id="RPB17401.1"/>
    </source>
</evidence>
<sequence length="165" mass="18098">MASNSINSSRPELSVSGTTDSANNSSCQPAVEISASDNAAAAAAIQQSGTVGIVYIANSLFPALPPRINETYGIVKAWSAQDVPQLGAQLRRCYGERIFLCGWIKKDDNAIILQHLESQSPISRVYGKVTDTEPFWWQECQCYWGTMDWWVCDSEVNESEGGQIM</sequence>
<gene>
    <name evidence="2" type="ORF">P167DRAFT_541447</name>
</gene>
<proteinExistence type="predicted"/>
<reference evidence="2 3" key="1">
    <citation type="journal article" date="2018" name="Nat. Ecol. Evol.">
        <title>Pezizomycetes genomes reveal the molecular basis of ectomycorrhizal truffle lifestyle.</title>
        <authorList>
            <person name="Murat C."/>
            <person name="Payen T."/>
            <person name="Noel B."/>
            <person name="Kuo A."/>
            <person name="Morin E."/>
            <person name="Chen J."/>
            <person name="Kohler A."/>
            <person name="Krizsan K."/>
            <person name="Balestrini R."/>
            <person name="Da Silva C."/>
            <person name="Montanini B."/>
            <person name="Hainaut M."/>
            <person name="Levati E."/>
            <person name="Barry K.W."/>
            <person name="Belfiori B."/>
            <person name="Cichocki N."/>
            <person name="Clum A."/>
            <person name="Dockter R.B."/>
            <person name="Fauchery L."/>
            <person name="Guy J."/>
            <person name="Iotti M."/>
            <person name="Le Tacon F."/>
            <person name="Lindquist E.A."/>
            <person name="Lipzen A."/>
            <person name="Malagnac F."/>
            <person name="Mello A."/>
            <person name="Molinier V."/>
            <person name="Miyauchi S."/>
            <person name="Poulain J."/>
            <person name="Riccioni C."/>
            <person name="Rubini A."/>
            <person name="Sitrit Y."/>
            <person name="Splivallo R."/>
            <person name="Traeger S."/>
            <person name="Wang M."/>
            <person name="Zifcakova L."/>
            <person name="Wipf D."/>
            <person name="Zambonelli A."/>
            <person name="Paolocci F."/>
            <person name="Nowrousian M."/>
            <person name="Ottonello S."/>
            <person name="Baldrian P."/>
            <person name="Spatafora J.W."/>
            <person name="Henrissat B."/>
            <person name="Nagy L.G."/>
            <person name="Aury J.M."/>
            <person name="Wincker P."/>
            <person name="Grigoriev I.V."/>
            <person name="Bonfante P."/>
            <person name="Martin F.M."/>
        </authorList>
    </citation>
    <scope>NUCLEOTIDE SEQUENCE [LARGE SCALE GENOMIC DNA]</scope>
    <source>
        <strain evidence="2 3">CCBAS932</strain>
    </source>
</reference>